<evidence type="ECO:0000259" key="5">
    <source>
        <dbReference type="Pfam" id="PF00149"/>
    </source>
</evidence>
<dbReference type="RefSeq" id="WP_015279366.1">
    <property type="nucleotide sequence ID" value="NC_019940.1"/>
</dbReference>
<accession>L0GT77</accession>
<dbReference type="Pfam" id="PF00149">
    <property type="entry name" value="Metallophos"/>
    <property type="match status" value="1"/>
</dbReference>
<keyword evidence="3" id="KW-0408">Iron</keyword>
<keyword evidence="1" id="KW-0479">Metal-binding</keyword>
<dbReference type="eggNOG" id="COG1409">
    <property type="taxonomic scope" value="Bacteria"/>
</dbReference>
<dbReference type="KEGG" id="tmb:Thimo_0347"/>
<dbReference type="PANTHER" id="PTHR42988:SF2">
    <property type="entry name" value="CYCLIC NUCLEOTIDE PHOSPHODIESTERASE CBUA0032-RELATED"/>
    <property type="match status" value="1"/>
</dbReference>
<dbReference type="AlphaFoldDB" id="L0GT77"/>
<gene>
    <name evidence="6" type="ORF">Thimo_0347</name>
</gene>
<dbReference type="Proteomes" id="UP000010816">
    <property type="component" value="Chromosome"/>
</dbReference>
<keyword evidence="2 6" id="KW-0378">Hydrolase</keyword>
<reference evidence="6 7" key="1">
    <citation type="submission" date="2011-09" db="EMBL/GenBank/DDBJ databases">
        <title>Complete sequence of chromosome of Thioflavicoccus mobilis 8321.</title>
        <authorList>
            <consortium name="US DOE Joint Genome Institute"/>
            <person name="Lucas S."/>
            <person name="Han J."/>
            <person name="Lapidus A."/>
            <person name="Cheng J.-F."/>
            <person name="Goodwin L."/>
            <person name="Pitluck S."/>
            <person name="Peters L."/>
            <person name="Ovchinnikova G."/>
            <person name="Lu M."/>
            <person name="Detter J.C."/>
            <person name="Han C."/>
            <person name="Tapia R."/>
            <person name="Land M."/>
            <person name="Hauser L."/>
            <person name="Kyrpides N."/>
            <person name="Ivanova N."/>
            <person name="Pagani I."/>
            <person name="Vogl K."/>
            <person name="Liu Z."/>
            <person name="Imhoff J."/>
            <person name="Thiel V."/>
            <person name="Frigaard N.-U."/>
            <person name="Bryant D."/>
            <person name="Woyke T."/>
        </authorList>
    </citation>
    <scope>NUCLEOTIDE SEQUENCE [LARGE SCALE GENOMIC DNA]</scope>
    <source>
        <strain evidence="6 7">8321</strain>
    </source>
</reference>
<evidence type="ECO:0000313" key="6">
    <source>
        <dbReference type="EMBL" id="AGA89216.1"/>
    </source>
</evidence>
<feature type="domain" description="Calcineurin-like phosphoesterase" evidence="5">
    <location>
        <begin position="2"/>
        <end position="194"/>
    </location>
</feature>
<dbReference type="OrthoDB" id="9811542at2"/>
<dbReference type="STRING" id="765912.Thimo_0347"/>
<evidence type="ECO:0000256" key="1">
    <source>
        <dbReference type="ARBA" id="ARBA00022723"/>
    </source>
</evidence>
<dbReference type="InterPro" id="IPR029052">
    <property type="entry name" value="Metallo-depent_PP-like"/>
</dbReference>
<dbReference type="Gene3D" id="3.60.21.10">
    <property type="match status" value="1"/>
</dbReference>
<name>L0GT77_9GAMM</name>
<dbReference type="PANTHER" id="PTHR42988">
    <property type="entry name" value="PHOSPHOHYDROLASE"/>
    <property type="match status" value="1"/>
</dbReference>
<dbReference type="GO" id="GO:0016787">
    <property type="term" value="F:hydrolase activity"/>
    <property type="evidence" value="ECO:0007669"/>
    <property type="project" value="UniProtKB-KW"/>
</dbReference>
<evidence type="ECO:0000313" key="7">
    <source>
        <dbReference type="Proteomes" id="UP000010816"/>
    </source>
</evidence>
<sequence length="265" mass="28995">MMRIVHISDLHFGRERPALVAALVPQIEALAPDLVVVSGDLTQRARRRELEAAAAFLARLPSPLLVVPGNHDIPGIDPRRFLKPWQGWHGHFADGLEPSIETADVIAVGANTVRRAGPYLDWSRGRFAPRQIERLVARLTRNEGDDGRLRILAAHHPLLLTPAGAHRGFVGRRELALRRFAAAGLDLALGGHVHLGYVGVVQGIVVSHAGTAVSTRLLSQPNGFNLIVGDRHALGIEHWGWADDAFVTVTRTEFRRGIDGWRPAP</sequence>
<dbReference type="EMBL" id="CP003051">
    <property type="protein sequence ID" value="AGA89216.1"/>
    <property type="molecule type" value="Genomic_DNA"/>
</dbReference>
<dbReference type="InterPro" id="IPR050884">
    <property type="entry name" value="CNP_phosphodiesterase-III"/>
</dbReference>
<comment type="similarity">
    <text evidence="4">Belongs to the cyclic nucleotide phosphodiesterase class-III family.</text>
</comment>
<evidence type="ECO:0000256" key="4">
    <source>
        <dbReference type="ARBA" id="ARBA00025742"/>
    </source>
</evidence>
<dbReference type="GO" id="GO:0046872">
    <property type="term" value="F:metal ion binding"/>
    <property type="evidence" value="ECO:0007669"/>
    <property type="project" value="UniProtKB-KW"/>
</dbReference>
<protein>
    <submittedName>
        <fullName evidence="6">Putative phosphohydrolase</fullName>
    </submittedName>
</protein>
<evidence type="ECO:0000256" key="3">
    <source>
        <dbReference type="ARBA" id="ARBA00023004"/>
    </source>
</evidence>
<dbReference type="HOGENOM" id="CLU_063034_0_0_6"/>
<dbReference type="InterPro" id="IPR004843">
    <property type="entry name" value="Calcineurin-like_PHP"/>
</dbReference>
<dbReference type="SUPFAM" id="SSF56300">
    <property type="entry name" value="Metallo-dependent phosphatases"/>
    <property type="match status" value="1"/>
</dbReference>
<keyword evidence="7" id="KW-1185">Reference proteome</keyword>
<organism evidence="6 7">
    <name type="scientific">Thioflavicoccus mobilis 8321</name>
    <dbReference type="NCBI Taxonomy" id="765912"/>
    <lineage>
        <taxon>Bacteria</taxon>
        <taxon>Pseudomonadati</taxon>
        <taxon>Pseudomonadota</taxon>
        <taxon>Gammaproteobacteria</taxon>
        <taxon>Chromatiales</taxon>
        <taxon>Chromatiaceae</taxon>
        <taxon>Thioflavicoccus</taxon>
    </lineage>
</organism>
<proteinExistence type="inferred from homology"/>
<evidence type="ECO:0000256" key="2">
    <source>
        <dbReference type="ARBA" id="ARBA00022801"/>
    </source>
</evidence>